<dbReference type="Gramene" id="Kaladp0029s0091.1.v1.1">
    <property type="protein sequence ID" value="Kaladp0029s0091.1.v1.1.CDS.1"/>
    <property type="gene ID" value="Kaladp0029s0091.v1.1"/>
</dbReference>
<dbReference type="PROSITE" id="PS00375">
    <property type="entry name" value="UDPGT"/>
    <property type="match status" value="1"/>
</dbReference>
<feature type="domain" description="Glycosyltransferase N-terminal" evidence="5">
    <location>
        <begin position="6"/>
        <end position="253"/>
    </location>
</feature>
<name>A0A7N0ZSX6_KALFE</name>
<dbReference type="InterPro" id="IPR035595">
    <property type="entry name" value="UDP_glycos_trans_CS"/>
</dbReference>
<keyword evidence="7" id="KW-1185">Reference proteome</keyword>
<sequence length="503" mass="56259">MGDDKLHFVLLPFMAQGHAIPMIDIAKLLASRSGTTVTLLLTPLNHIRVKPILSRSSQLGAHIHVEELHFPAEEAGLPAGCENVDALPSPSLISKFCFAANMLQSQVETLLKKMMFPKQSCCLVADMGFIFAAEVSQKLGIPRIFFNGMNCFASLCIHHILTCSNILDTVSGEFEYFDVPGMPHKISFTESQVKAGMATPGNKEWREAMEKLMGNESTAYGVIFNTFEDLEHVYIRHYENVRHRKIWSIGPLSMFDKELAHNNAIIRGQTSSVDATQCLKWLDSWELGTVIYACLGSWSNLTAAQMLELGLGLEASGRPFIWVVGLRNIEWKKSLQQLMERNGYEERVRSARRGLLIWGWAPQVQILSHQAVGGFLTHCGWNSSLEGVSAGIPMVTWPLFADQFYNEKFLVDILKIGVRVGVKRVMEFGKEEEIGVQVHGDEVRKAVEELMDGGGEEGEARRRRVRELAEKAKKAVEEGGSSQIKIENFIEDVRKFTAKKAYA</sequence>
<dbReference type="Pfam" id="PF00201">
    <property type="entry name" value="UDPGT"/>
    <property type="match status" value="1"/>
</dbReference>
<dbReference type="PANTHER" id="PTHR48047">
    <property type="entry name" value="GLYCOSYLTRANSFERASE"/>
    <property type="match status" value="1"/>
</dbReference>
<evidence type="ECO:0000256" key="4">
    <source>
        <dbReference type="RuleBase" id="RU362057"/>
    </source>
</evidence>
<dbReference type="GO" id="GO:0035251">
    <property type="term" value="F:UDP-glucosyltransferase activity"/>
    <property type="evidence" value="ECO:0007669"/>
    <property type="project" value="TreeGrafter"/>
</dbReference>
<evidence type="ECO:0000256" key="1">
    <source>
        <dbReference type="ARBA" id="ARBA00009995"/>
    </source>
</evidence>
<protein>
    <recommendedName>
        <fullName evidence="4">Glycosyltransferase</fullName>
        <ecNumber evidence="4">2.4.1.-</ecNumber>
    </recommendedName>
</protein>
<evidence type="ECO:0000313" key="6">
    <source>
        <dbReference type="EnsemblPlants" id="Kaladp0029s0091.1.v1.1.CDS.1"/>
    </source>
</evidence>
<organism evidence="6 7">
    <name type="scientific">Kalanchoe fedtschenkoi</name>
    <name type="common">Lavender scallops</name>
    <name type="synonym">South American air plant</name>
    <dbReference type="NCBI Taxonomy" id="63787"/>
    <lineage>
        <taxon>Eukaryota</taxon>
        <taxon>Viridiplantae</taxon>
        <taxon>Streptophyta</taxon>
        <taxon>Embryophyta</taxon>
        <taxon>Tracheophyta</taxon>
        <taxon>Spermatophyta</taxon>
        <taxon>Magnoliopsida</taxon>
        <taxon>eudicotyledons</taxon>
        <taxon>Gunneridae</taxon>
        <taxon>Pentapetalae</taxon>
        <taxon>Saxifragales</taxon>
        <taxon>Crassulaceae</taxon>
        <taxon>Kalanchoe</taxon>
    </lineage>
</organism>
<reference evidence="6" key="1">
    <citation type="submission" date="2021-01" db="UniProtKB">
        <authorList>
            <consortium name="EnsemblPlants"/>
        </authorList>
    </citation>
    <scope>IDENTIFICATION</scope>
</reference>
<comment type="similarity">
    <text evidence="1 3">Belongs to the UDP-glycosyltransferase family.</text>
</comment>
<dbReference type="InterPro" id="IPR002213">
    <property type="entry name" value="UDP_glucos_trans"/>
</dbReference>
<dbReference type="FunFam" id="3.40.50.2000:FF:000047">
    <property type="entry name" value="Glycosyltransferase"/>
    <property type="match status" value="1"/>
</dbReference>
<proteinExistence type="inferred from homology"/>
<dbReference type="EnsemblPlants" id="Kaladp0029s0091.1.v1.1">
    <property type="protein sequence ID" value="Kaladp0029s0091.1.v1.1.CDS.1"/>
    <property type="gene ID" value="Kaladp0029s0091.v1.1"/>
</dbReference>
<dbReference type="CDD" id="cd03784">
    <property type="entry name" value="GT1_Gtf-like"/>
    <property type="match status" value="1"/>
</dbReference>
<dbReference type="Gene3D" id="3.40.50.2000">
    <property type="entry name" value="Glycogen Phosphorylase B"/>
    <property type="match status" value="2"/>
</dbReference>
<evidence type="ECO:0000256" key="2">
    <source>
        <dbReference type="ARBA" id="ARBA00022679"/>
    </source>
</evidence>
<evidence type="ECO:0000256" key="3">
    <source>
        <dbReference type="RuleBase" id="RU003718"/>
    </source>
</evidence>
<dbReference type="Proteomes" id="UP000594263">
    <property type="component" value="Unplaced"/>
</dbReference>
<dbReference type="OMA" id="CMHILRR"/>
<evidence type="ECO:0000259" key="5">
    <source>
        <dbReference type="Pfam" id="PF26168"/>
    </source>
</evidence>
<dbReference type="EC" id="2.4.1.-" evidence="4"/>
<dbReference type="SUPFAM" id="SSF53756">
    <property type="entry name" value="UDP-Glycosyltransferase/glycogen phosphorylase"/>
    <property type="match status" value="1"/>
</dbReference>
<keyword evidence="3" id="KW-0328">Glycosyltransferase</keyword>
<accession>A0A7N0ZSX6</accession>
<dbReference type="PANTHER" id="PTHR48047:SF229">
    <property type="entry name" value="UDP-GLYCOSYLTRANSFERASE 73C3-RELATED"/>
    <property type="match status" value="1"/>
</dbReference>
<evidence type="ECO:0000313" key="7">
    <source>
        <dbReference type="Proteomes" id="UP000594263"/>
    </source>
</evidence>
<dbReference type="InterPro" id="IPR058980">
    <property type="entry name" value="Glyco_transf_N"/>
</dbReference>
<keyword evidence="2 3" id="KW-0808">Transferase</keyword>
<dbReference type="Pfam" id="PF26168">
    <property type="entry name" value="Glyco_transf_N"/>
    <property type="match status" value="1"/>
</dbReference>
<dbReference type="AlphaFoldDB" id="A0A7N0ZSX6"/>